<organism evidence="10 11">
    <name type="scientific">Xanthomarina spongicola</name>
    <dbReference type="NCBI Taxonomy" id="570520"/>
    <lineage>
        <taxon>Bacteria</taxon>
        <taxon>Pseudomonadati</taxon>
        <taxon>Bacteroidota</taxon>
        <taxon>Flavobacteriia</taxon>
        <taxon>Flavobacteriales</taxon>
        <taxon>Flavobacteriaceae</taxon>
        <taxon>Xanthomarina</taxon>
    </lineage>
</organism>
<evidence type="ECO:0000256" key="3">
    <source>
        <dbReference type="ARBA" id="ARBA00022692"/>
    </source>
</evidence>
<evidence type="ECO:0000313" key="10">
    <source>
        <dbReference type="EMBL" id="PWK20943.1"/>
    </source>
</evidence>
<name>A0A316DWI1_9FLAO</name>
<feature type="transmembrane region" description="Helical" evidence="8">
    <location>
        <begin position="161"/>
        <end position="186"/>
    </location>
</feature>
<keyword evidence="11" id="KW-1185">Reference proteome</keyword>
<evidence type="ECO:0000256" key="5">
    <source>
        <dbReference type="ARBA" id="ARBA00022989"/>
    </source>
</evidence>
<feature type="transmembrane region" description="Helical" evidence="8">
    <location>
        <begin position="6"/>
        <end position="23"/>
    </location>
</feature>
<dbReference type="EMBL" id="QGGP01000001">
    <property type="protein sequence ID" value="PWK20943.1"/>
    <property type="molecule type" value="Genomic_DNA"/>
</dbReference>
<accession>A0A316DWI1</accession>
<comment type="subcellular location">
    <subcellularLocation>
        <location evidence="1">Membrane</location>
        <topology evidence="1">Multi-pass membrane protein</topology>
    </subcellularLocation>
</comment>
<dbReference type="GO" id="GO:0016020">
    <property type="term" value="C:membrane"/>
    <property type="evidence" value="ECO:0007669"/>
    <property type="project" value="UniProtKB-SubCell"/>
</dbReference>
<evidence type="ECO:0000256" key="7">
    <source>
        <dbReference type="ARBA" id="ARBA00023235"/>
    </source>
</evidence>
<evidence type="ECO:0000256" key="2">
    <source>
        <dbReference type="ARBA" id="ARBA00004829"/>
    </source>
</evidence>
<evidence type="ECO:0000259" key="9">
    <source>
        <dbReference type="Pfam" id="PF18916"/>
    </source>
</evidence>
<evidence type="ECO:0000256" key="6">
    <source>
        <dbReference type="ARBA" id="ARBA00023136"/>
    </source>
</evidence>
<dbReference type="GO" id="GO:0016872">
    <property type="term" value="F:intramolecular lyase activity"/>
    <property type="evidence" value="ECO:0007669"/>
    <property type="project" value="InterPro"/>
</dbReference>
<reference evidence="10 11" key="1">
    <citation type="submission" date="2018-05" db="EMBL/GenBank/DDBJ databases">
        <title>Genomic Encyclopedia of Archaeal and Bacterial Type Strains, Phase II (KMG-II): from individual species to whole genera.</title>
        <authorList>
            <person name="Goeker M."/>
        </authorList>
    </citation>
    <scope>NUCLEOTIDE SEQUENCE [LARGE SCALE GENOMIC DNA]</scope>
    <source>
        <strain evidence="10 11">DSM 22637</strain>
    </source>
</reference>
<evidence type="ECO:0000256" key="4">
    <source>
        <dbReference type="ARBA" id="ARBA00022746"/>
    </source>
</evidence>
<dbReference type="RefSeq" id="WP_109681186.1">
    <property type="nucleotide sequence ID" value="NZ_QGGP01000001.1"/>
</dbReference>
<protein>
    <submittedName>
        <fullName evidence="10">Lycopene cyclase domain-containing protein</fullName>
    </submittedName>
</protein>
<keyword evidence="6 8" id="KW-0472">Membrane</keyword>
<feature type="transmembrane region" description="Helical" evidence="8">
    <location>
        <begin position="79"/>
        <end position="96"/>
    </location>
</feature>
<gene>
    <name evidence="10" type="ORF">LX78_00650</name>
</gene>
<evidence type="ECO:0000256" key="8">
    <source>
        <dbReference type="SAM" id="Phobius"/>
    </source>
</evidence>
<dbReference type="OrthoDB" id="5195186at2"/>
<dbReference type="Pfam" id="PF18916">
    <property type="entry name" value="Lycopene_cyc"/>
    <property type="match status" value="2"/>
</dbReference>
<sequence>MEAYTYLLVNLACIFIPFIASFYPKHTFYKEWKSFFKANILVTLLFVIWDSLFTKIGVWGFNETYLTGIHIGNLPLEEILFFICIPYACVFSYFAFQYFFKTNFLQKSQAIISYILIAILFVVAVFNYNKLYTSVTFFGTCYYLMYLIYKKTDLSLHYLSYLFVLPFFFLSNGVLTGSFLVEPIVWYNDAENLGIRLFNIPIEDSIYGLLLIFMNIELYCYFKRKA</sequence>
<comment type="pathway">
    <text evidence="2">Carotenoid biosynthesis.</text>
</comment>
<keyword evidence="7" id="KW-0413">Isomerase</keyword>
<dbReference type="InterPro" id="IPR017825">
    <property type="entry name" value="Lycopene_cyclase_dom"/>
</dbReference>
<feature type="transmembrane region" description="Helical" evidence="8">
    <location>
        <begin position="206"/>
        <end position="222"/>
    </location>
</feature>
<feature type="transmembrane region" description="Helical" evidence="8">
    <location>
        <begin position="35"/>
        <end position="59"/>
    </location>
</feature>
<evidence type="ECO:0000256" key="1">
    <source>
        <dbReference type="ARBA" id="ARBA00004141"/>
    </source>
</evidence>
<feature type="domain" description="Lycopene cyclase" evidence="9">
    <location>
        <begin position="129"/>
        <end position="222"/>
    </location>
</feature>
<dbReference type="GO" id="GO:0045436">
    <property type="term" value="F:lycopene beta cyclase activity"/>
    <property type="evidence" value="ECO:0007669"/>
    <property type="project" value="UniProtKB-ARBA"/>
</dbReference>
<dbReference type="Proteomes" id="UP000245430">
    <property type="component" value="Unassembled WGS sequence"/>
</dbReference>
<keyword evidence="5 8" id="KW-1133">Transmembrane helix</keyword>
<evidence type="ECO:0000313" key="11">
    <source>
        <dbReference type="Proteomes" id="UP000245430"/>
    </source>
</evidence>
<feature type="domain" description="Lycopene cyclase" evidence="9">
    <location>
        <begin position="4"/>
        <end position="94"/>
    </location>
</feature>
<feature type="transmembrane region" description="Helical" evidence="8">
    <location>
        <begin position="108"/>
        <end position="126"/>
    </location>
</feature>
<keyword evidence="3 8" id="KW-0812">Transmembrane</keyword>
<comment type="caution">
    <text evidence="10">The sequence shown here is derived from an EMBL/GenBank/DDBJ whole genome shotgun (WGS) entry which is preliminary data.</text>
</comment>
<keyword evidence="4" id="KW-0125">Carotenoid biosynthesis</keyword>
<dbReference type="AlphaFoldDB" id="A0A316DWI1"/>
<proteinExistence type="predicted"/>
<dbReference type="GO" id="GO:0016117">
    <property type="term" value="P:carotenoid biosynthetic process"/>
    <property type="evidence" value="ECO:0007669"/>
    <property type="project" value="UniProtKB-KW"/>
</dbReference>
<dbReference type="NCBIfam" id="TIGR03462">
    <property type="entry name" value="CarR_dom_SF"/>
    <property type="match status" value="1"/>
</dbReference>